<organism evidence="1 2">
    <name type="scientific">Diversispora epigaea</name>
    <dbReference type="NCBI Taxonomy" id="1348612"/>
    <lineage>
        <taxon>Eukaryota</taxon>
        <taxon>Fungi</taxon>
        <taxon>Fungi incertae sedis</taxon>
        <taxon>Mucoromycota</taxon>
        <taxon>Glomeromycotina</taxon>
        <taxon>Glomeromycetes</taxon>
        <taxon>Diversisporales</taxon>
        <taxon>Diversisporaceae</taxon>
        <taxon>Diversispora</taxon>
    </lineage>
</organism>
<evidence type="ECO:0000313" key="1">
    <source>
        <dbReference type="EMBL" id="RHZ69094.1"/>
    </source>
</evidence>
<keyword evidence="2" id="KW-1185">Reference proteome</keyword>
<dbReference type="Proteomes" id="UP000266861">
    <property type="component" value="Unassembled WGS sequence"/>
</dbReference>
<evidence type="ECO:0000313" key="2">
    <source>
        <dbReference type="Proteomes" id="UP000266861"/>
    </source>
</evidence>
<proteinExistence type="predicted"/>
<protein>
    <submittedName>
        <fullName evidence="1">Uncharacterized protein</fullName>
    </submittedName>
</protein>
<gene>
    <name evidence="1" type="ORF">Glove_290g45</name>
</gene>
<reference evidence="1 2" key="1">
    <citation type="submission" date="2018-08" db="EMBL/GenBank/DDBJ databases">
        <title>Genome and evolution of the arbuscular mycorrhizal fungus Diversispora epigaea (formerly Glomus versiforme) and its bacterial endosymbionts.</title>
        <authorList>
            <person name="Sun X."/>
            <person name="Fei Z."/>
            <person name="Harrison M."/>
        </authorList>
    </citation>
    <scope>NUCLEOTIDE SEQUENCE [LARGE SCALE GENOMIC DNA]</scope>
    <source>
        <strain evidence="1 2">IT104</strain>
    </source>
</reference>
<dbReference type="AlphaFoldDB" id="A0A397I6T7"/>
<name>A0A397I6T7_9GLOM</name>
<dbReference type="EMBL" id="PQFF01000264">
    <property type="protein sequence ID" value="RHZ69094.1"/>
    <property type="molecule type" value="Genomic_DNA"/>
</dbReference>
<accession>A0A397I6T7</accession>
<sequence length="98" mass="11108">MDNTGQYWTALENTGRCWTILGNSKQDWTTLGNARHCQTIIINRSSKYYNLDIMGDPVETLINTAIANKTGQRWTMLGIARQVWTTLGEDNTTICHSL</sequence>
<comment type="caution">
    <text evidence="1">The sequence shown here is derived from an EMBL/GenBank/DDBJ whole genome shotgun (WGS) entry which is preliminary data.</text>
</comment>